<dbReference type="STRING" id="1123071.SAMN02745181_0316"/>
<dbReference type="PROSITE" id="PS51257">
    <property type="entry name" value="PROKAR_LIPOPROTEIN"/>
    <property type="match status" value="1"/>
</dbReference>
<accession>A0A1M6BUY3</accession>
<proteinExistence type="predicted"/>
<evidence type="ECO:0008006" key="3">
    <source>
        <dbReference type="Google" id="ProtNLM"/>
    </source>
</evidence>
<evidence type="ECO:0000313" key="1">
    <source>
        <dbReference type="EMBL" id="SHI52565.1"/>
    </source>
</evidence>
<sequence length="139" mass="15739">MKTIFTVLSSLTALLVSCKQEQPSAAEIIREAERRGLLVREDPEAAQEATDALVSLLRKDHTGQGDFEYRELQVLDTPRQITLVLYRTDLRSAQTQQAVKTILQQHPLDAIQLAEEKLIQKERGPRLVYSGVKYHLAND</sequence>
<name>A0A1M6BUY3_9BACT</name>
<keyword evidence="2" id="KW-1185">Reference proteome</keyword>
<dbReference type="AlphaFoldDB" id="A0A1M6BUY3"/>
<evidence type="ECO:0000313" key="2">
    <source>
        <dbReference type="Proteomes" id="UP000184510"/>
    </source>
</evidence>
<reference evidence="1 2" key="1">
    <citation type="submission" date="2016-11" db="EMBL/GenBank/DDBJ databases">
        <authorList>
            <person name="Jaros S."/>
            <person name="Januszkiewicz K."/>
            <person name="Wedrychowicz H."/>
        </authorList>
    </citation>
    <scope>NUCLEOTIDE SEQUENCE [LARGE SCALE GENOMIC DNA]</scope>
    <source>
        <strain evidence="1 2">DSM 18772</strain>
    </source>
</reference>
<dbReference type="EMBL" id="FQYR01000002">
    <property type="protein sequence ID" value="SHI52565.1"/>
    <property type="molecule type" value="Genomic_DNA"/>
</dbReference>
<dbReference type="InParanoid" id="A0A1M6BUY3"/>
<organism evidence="1 2">
    <name type="scientific">Rubritalea squalenifaciens DSM 18772</name>
    <dbReference type="NCBI Taxonomy" id="1123071"/>
    <lineage>
        <taxon>Bacteria</taxon>
        <taxon>Pseudomonadati</taxon>
        <taxon>Verrucomicrobiota</taxon>
        <taxon>Verrucomicrobiia</taxon>
        <taxon>Verrucomicrobiales</taxon>
        <taxon>Rubritaleaceae</taxon>
        <taxon>Rubritalea</taxon>
    </lineage>
</organism>
<gene>
    <name evidence="1" type="ORF">SAMN02745181_0316</name>
</gene>
<dbReference type="RefSeq" id="WP_143157749.1">
    <property type="nucleotide sequence ID" value="NZ_FQYR01000002.1"/>
</dbReference>
<protein>
    <recommendedName>
        <fullName evidence="3">Lipoprotein</fullName>
    </recommendedName>
</protein>
<dbReference type="Proteomes" id="UP000184510">
    <property type="component" value="Unassembled WGS sequence"/>
</dbReference>